<dbReference type="PROSITE" id="PS51154">
    <property type="entry name" value="MACRO"/>
    <property type="match status" value="1"/>
</dbReference>
<accession>A0A0F9LD99</accession>
<feature type="domain" description="Macro" evidence="1">
    <location>
        <begin position="1"/>
        <end position="175"/>
    </location>
</feature>
<dbReference type="PANTHER" id="PTHR11106:SF111">
    <property type="entry name" value="MACRO DOMAIN-CONTAINING PROTEIN"/>
    <property type="match status" value="1"/>
</dbReference>
<dbReference type="PANTHER" id="PTHR11106">
    <property type="entry name" value="GANGLIOSIDE INDUCED DIFFERENTIATION ASSOCIATED PROTEIN 2-RELATED"/>
    <property type="match status" value="1"/>
</dbReference>
<dbReference type="AlphaFoldDB" id="A0A0F9LD99"/>
<protein>
    <recommendedName>
        <fullName evidence="1">Macro domain-containing protein</fullName>
    </recommendedName>
</protein>
<proteinExistence type="predicted"/>
<reference evidence="2" key="1">
    <citation type="journal article" date="2015" name="Nature">
        <title>Complex archaea that bridge the gap between prokaryotes and eukaryotes.</title>
        <authorList>
            <person name="Spang A."/>
            <person name="Saw J.H."/>
            <person name="Jorgensen S.L."/>
            <person name="Zaremba-Niedzwiedzka K."/>
            <person name="Martijn J."/>
            <person name="Lind A.E."/>
            <person name="van Eijk R."/>
            <person name="Schleper C."/>
            <person name="Guy L."/>
            <person name="Ettema T.J."/>
        </authorList>
    </citation>
    <scope>NUCLEOTIDE SEQUENCE</scope>
</reference>
<evidence type="ECO:0000313" key="2">
    <source>
        <dbReference type="EMBL" id="KKM91438.1"/>
    </source>
</evidence>
<dbReference type="InterPro" id="IPR043472">
    <property type="entry name" value="Macro_dom-like"/>
</dbReference>
<evidence type="ECO:0000259" key="1">
    <source>
        <dbReference type="PROSITE" id="PS51154"/>
    </source>
</evidence>
<name>A0A0F9LD99_9ZZZZ</name>
<comment type="caution">
    <text evidence="2">The sequence shown here is derived from an EMBL/GenBank/DDBJ whole genome shotgun (WGS) entry which is preliminary data.</text>
</comment>
<sequence length="176" mass="19553">MINNSFIEIFIGDLSNTEYDAVVIPTNSRLLPSGELRCKILRKAGSKVQLECNEIINRISQVSVGDSVMTTGGDYSQYLIHANGPRLGQVKEGQKLMQATWNSLKLADAKNLTSIVFPPISKEMRGFTTKFCAKAMLISIKKYLTENNTNLRNVSICVETQQDFEIFGKLLAELAS</sequence>
<dbReference type="SUPFAM" id="SSF52949">
    <property type="entry name" value="Macro domain-like"/>
    <property type="match status" value="1"/>
</dbReference>
<dbReference type="EMBL" id="LAZR01006532">
    <property type="protein sequence ID" value="KKM91438.1"/>
    <property type="molecule type" value="Genomic_DNA"/>
</dbReference>
<dbReference type="InterPro" id="IPR002589">
    <property type="entry name" value="Macro_dom"/>
</dbReference>
<dbReference type="Gene3D" id="3.40.220.10">
    <property type="entry name" value="Leucine Aminopeptidase, subunit E, domain 1"/>
    <property type="match status" value="1"/>
</dbReference>
<dbReference type="Pfam" id="PF01661">
    <property type="entry name" value="Macro"/>
    <property type="match status" value="1"/>
</dbReference>
<organism evidence="2">
    <name type="scientific">marine sediment metagenome</name>
    <dbReference type="NCBI Taxonomy" id="412755"/>
    <lineage>
        <taxon>unclassified sequences</taxon>
        <taxon>metagenomes</taxon>
        <taxon>ecological metagenomes</taxon>
    </lineage>
</organism>
<dbReference type="SMART" id="SM00506">
    <property type="entry name" value="A1pp"/>
    <property type="match status" value="1"/>
</dbReference>
<gene>
    <name evidence="2" type="ORF">LCGC14_1228520</name>
</gene>